<accession>A0A7J7CLX3</accession>
<keyword evidence="2" id="KW-0472">Membrane</keyword>
<dbReference type="FunCoup" id="A0A7J7CLX3">
    <property type="interactions" value="401"/>
</dbReference>
<evidence type="ECO:0000256" key="2">
    <source>
        <dbReference type="SAM" id="Phobius"/>
    </source>
</evidence>
<dbReference type="EMBL" id="JAAARO010000015">
    <property type="protein sequence ID" value="KAF5735044.1"/>
    <property type="molecule type" value="Genomic_DNA"/>
</dbReference>
<evidence type="ECO:0000256" key="1">
    <source>
        <dbReference type="SAM" id="MobiDB-lite"/>
    </source>
</evidence>
<dbReference type="PANTHER" id="PTHR35297">
    <property type="entry name" value="PROTEIN, PUTATIVE-RELATED"/>
    <property type="match status" value="1"/>
</dbReference>
<feature type="region of interest" description="Disordered" evidence="1">
    <location>
        <begin position="1"/>
        <end position="69"/>
    </location>
</feature>
<sequence length="97" mass="10737">MQRQSLGSPVTKLHSHGGAKTDTLLNEDLKRKDLPSPIVLTDNDVVEERKAAKPRRFSTSPQSPPPKPEKLVHLIPVLTLFCFLVLYLFSHTPAPSG</sequence>
<organism evidence="3 4">
    <name type="scientific">Tripterygium wilfordii</name>
    <name type="common">Thunder God vine</name>
    <dbReference type="NCBI Taxonomy" id="458696"/>
    <lineage>
        <taxon>Eukaryota</taxon>
        <taxon>Viridiplantae</taxon>
        <taxon>Streptophyta</taxon>
        <taxon>Embryophyta</taxon>
        <taxon>Tracheophyta</taxon>
        <taxon>Spermatophyta</taxon>
        <taxon>Magnoliopsida</taxon>
        <taxon>eudicotyledons</taxon>
        <taxon>Gunneridae</taxon>
        <taxon>Pentapetalae</taxon>
        <taxon>rosids</taxon>
        <taxon>fabids</taxon>
        <taxon>Celastrales</taxon>
        <taxon>Celastraceae</taxon>
        <taxon>Tripterygium</taxon>
    </lineage>
</organism>
<keyword evidence="4" id="KW-1185">Reference proteome</keyword>
<dbReference type="PANTHER" id="PTHR35297:SF2">
    <property type="entry name" value="PROTEIN, PUTATIVE-RELATED"/>
    <property type="match status" value="1"/>
</dbReference>
<keyword evidence="2" id="KW-0812">Transmembrane</keyword>
<comment type="caution">
    <text evidence="3">The sequence shown here is derived from an EMBL/GenBank/DDBJ whole genome shotgun (WGS) entry which is preliminary data.</text>
</comment>
<keyword evidence="2" id="KW-1133">Transmembrane helix</keyword>
<dbReference type="AlphaFoldDB" id="A0A7J7CLX3"/>
<reference evidence="3 4" key="1">
    <citation type="journal article" date="2020" name="Nat. Commun.">
        <title>Genome of Tripterygium wilfordii and identification of cytochrome P450 involved in triptolide biosynthesis.</title>
        <authorList>
            <person name="Tu L."/>
            <person name="Su P."/>
            <person name="Zhang Z."/>
            <person name="Gao L."/>
            <person name="Wang J."/>
            <person name="Hu T."/>
            <person name="Zhou J."/>
            <person name="Zhang Y."/>
            <person name="Zhao Y."/>
            <person name="Liu Y."/>
            <person name="Song Y."/>
            <person name="Tong Y."/>
            <person name="Lu Y."/>
            <person name="Yang J."/>
            <person name="Xu C."/>
            <person name="Jia M."/>
            <person name="Peters R.J."/>
            <person name="Huang L."/>
            <person name="Gao W."/>
        </authorList>
    </citation>
    <scope>NUCLEOTIDE SEQUENCE [LARGE SCALE GENOMIC DNA]</scope>
    <source>
        <strain evidence="4">cv. XIE 37</strain>
        <tissue evidence="3">Leaf</tissue>
    </source>
</reference>
<name>A0A7J7CLX3_TRIWF</name>
<evidence type="ECO:0000313" key="3">
    <source>
        <dbReference type="EMBL" id="KAF5735044.1"/>
    </source>
</evidence>
<dbReference type="InParanoid" id="A0A7J7CLX3"/>
<feature type="transmembrane region" description="Helical" evidence="2">
    <location>
        <begin position="71"/>
        <end position="89"/>
    </location>
</feature>
<protein>
    <submittedName>
        <fullName evidence="3">Uncharacterized protein</fullName>
    </submittedName>
</protein>
<evidence type="ECO:0000313" key="4">
    <source>
        <dbReference type="Proteomes" id="UP000593562"/>
    </source>
</evidence>
<gene>
    <name evidence="3" type="ORF">HS088_TW15G00543</name>
</gene>
<proteinExistence type="predicted"/>
<dbReference type="Proteomes" id="UP000593562">
    <property type="component" value="Unassembled WGS sequence"/>
</dbReference>